<organism evidence="1 2">
    <name type="scientific">Vulcanisaeta distributa (strain DSM 14429 / JCM 11212 / NBRC 100878 / IC-017)</name>
    <dbReference type="NCBI Taxonomy" id="572478"/>
    <lineage>
        <taxon>Archaea</taxon>
        <taxon>Thermoproteota</taxon>
        <taxon>Thermoprotei</taxon>
        <taxon>Thermoproteales</taxon>
        <taxon>Thermoproteaceae</taxon>
        <taxon>Vulcanisaeta</taxon>
    </lineage>
</organism>
<evidence type="ECO:0000313" key="1">
    <source>
        <dbReference type="EMBL" id="ADN50470.1"/>
    </source>
</evidence>
<reference evidence="1 2" key="1">
    <citation type="journal article" date="2010" name="Stand. Genomic Sci.">
        <title>Complete genome sequence of Vulcanisaeta distributa type strain (IC-017).</title>
        <authorList>
            <person name="Mavromatis K."/>
            <person name="Sikorski J."/>
            <person name="Pabst E."/>
            <person name="Teshima H."/>
            <person name="Lapidus A."/>
            <person name="Lucas S."/>
            <person name="Nolan M."/>
            <person name="Glavina Del Rio T."/>
            <person name="Cheng J.F."/>
            <person name="Bruce D."/>
            <person name="Goodwin L."/>
            <person name="Pitluck S."/>
            <person name="Liolios K."/>
            <person name="Ivanova N."/>
            <person name="Mikhailova N."/>
            <person name="Pati A."/>
            <person name="Chen A."/>
            <person name="Palaniappan K."/>
            <person name="Land M."/>
            <person name="Hauser L."/>
            <person name="Chang Y.J."/>
            <person name="Jeffries C.D."/>
            <person name="Rohde M."/>
            <person name="Spring S."/>
            <person name="Goker M."/>
            <person name="Wirth R."/>
            <person name="Woyke T."/>
            <person name="Bristow J."/>
            <person name="Eisen J.A."/>
            <person name="Markowitz V."/>
            <person name="Hugenholtz P."/>
            <person name="Klenk H.P."/>
            <person name="Kyrpides N.C."/>
        </authorList>
    </citation>
    <scope>NUCLEOTIDE SEQUENCE [LARGE SCALE GENOMIC DNA]</scope>
    <source>
        <strain evidence="2">DSM 14429 / JCM 11212 / NBRC 100878 / IC-017</strain>
    </source>
</reference>
<dbReference type="RefSeq" id="WP_013336195.1">
    <property type="nucleotide sequence ID" value="NC_014537.1"/>
</dbReference>
<dbReference type="STRING" id="572478.Vdis_1082"/>
<proteinExistence type="predicted"/>
<dbReference type="eggNOG" id="arCOG10174">
    <property type="taxonomic scope" value="Archaea"/>
</dbReference>
<accession>E1QQH5</accession>
<dbReference type="Proteomes" id="UP000006681">
    <property type="component" value="Chromosome"/>
</dbReference>
<name>E1QQH5_VULDI</name>
<reference evidence="2" key="2">
    <citation type="journal article" date="2010" name="Stand. Genomic Sci.">
        <title>Complete genome sequence of Vulcanisaeta distributa type strain (IC-017T).</title>
        <authorList>
            <person name="Mavromatis K."/>
            <person name="Sikorski J."/>
            <person name="Pabst E."/>
            <person name="Teshima H."/>
            <person name="Lapidus A."/>
            <person name="Lucas S."/>
            <person name="Nolan M."/>
            <person name="Glavina Del Rio T."/>
            <person name="Cheng J."/>
            <person name="Bruce D."/>
            <person name="Goodwin L."/>
            <person name="Pitluck S."/>
            <person name="Liolios K."/>
            <person name="Ivanova N."/>
            <person name="Mikhailova N."/>
            <person name="Pati A."/>
            <person name="Chen A."/>
            <person name="Palaniappan K."/>
            <person name="Land M."/>
            <person name="Hauser L."/>
            <person name="Chang Y."/>
            <person name="Jeffries C."/>
            <person name="Rohde M."/>
            <person name="Spring S."/>
            <person name="Goker M."/>
            <person name="Wirth R."/>
            <person name="Woyke T."/>
            <person name="Bristow J."/>
            <person name="Eisen J."/>
            <person name="Markowitz V."/>
            <person name="Hugenholtz P."/>
            <person name="Klenk H."/>
            <person name="Kyrpides N."/>
        </authorList>
    </citation>
    <scope>NUCLEOTIDE SEQUENCE [LARGE SCALE GENOMIC DNA]</scope>
    <source>
        <strain evidence="2">DSM 14429 / JCM 11212 / NBRC 100878 / IC-017</strain>
    </source>
</reference>
<dbReference type="AlphaFoldDB" id="E1QQH5"/>
<gene>
    <name evidence="1" type="ordered locus">Vdis_1082</name>
</gene>
<dbReference type="OrthoDB" id="28183at2157"/>
<keyword evidence="2" id="KW-1185">Reference proteome</keyword>
<protein>
    <submittedName>
        <fullName evidence="1">Uncharacterized protein</fullName>
    </submittedName>
</protein>
<dbReference type="EMBL" id="CP002100">
    <property type="protein sequence ID" value="ADN50470.1"/>
    <property type="molecule type" value="Genomic_DNA"/>
</dbReference>
<dbReference type="KEGG" id="vdi:Vdis_1082"/>
<dbReference type="GeneID" id="9752013"/>
<sequence length="228" mass="25117">MTLENVPYAKVESINVQASGVTVIIRIINPGNWDFTPISGWVELLGTGQVGNLTIANNETMIIQFPLTPQYLSLSNTGVRGLIRGYLNGDPAYIAFFDVVPIRVINNITITYAYYENCNLTIGINYSTLTPGMIRPQAISMFTKNTIPGYLVFDAVNPNITIYIPQGIGTINITIPIRKYANQVYFCNLKQGFIYVLYMPVTVTYVFSNGNVTQYMQLGSVIALGGGS</sequence>
<dbReference type="HOGENOM" id="CLU_1072083_0_0_2"/>
<evidence type="ECO:0000313" key="2">
    <source>
        <dbReference type="Proteomes" id="UP000006681"/>
    </source>
</evidence>